<sequence length="263" mass="26344">MPGRAMERMRIAVWERLPLWVQLRCGTDPKALGALALVLGVAVTFAVHHFWTGSPEPVRAPVAEQAVAAPGPNSWTPSAHGRGQAQASMPSGAGGPPGDAGRRLVVDVTGKVRHPGIHRLPPGSRVTDALQAAGGALPGANTAGLNQARLLADGEQIVVGTGAAGSGQVAGAGGAGASGGAAGPGAGAGNGPPGAVGLPAGPVSLNTATEQQLDALPGVGPVMARHIIEFRTRHGGFTSVDQLRQVKGIGERRFADLRPLVQP</sequence>
<dbReference type="PANTHER" id="PTHR21180">
    <property type="entry name" value="ENDONUCLEASE/EXONUCLEASE/PHOSPHATASE FAMILY DOMAIN-CONTAINING PROTEIN 1"/>
    <property type="match status" value="1"/>
</dbReference>
<evidence type="ECO:0000256" key="1">
    <source>
        <dbReference type="SAM" id="MobiDB-lite"/>
    </source>
</evidence>
<feature type="transmembrane region" description="Helical" evidence="2">
    <location>
        <begin position="31"/>
        <end position="51"/>
    </location>
</feature>
<dbReference type="EMBL" id="JBIRGH010000020">
    <property type="protein sequence ID" value="MFH8588070.1"/>
    <property type="molecule type" value="Genomic_DNA"/>
</dbReference>
<evidence type="ECO:0000259" key="3">
    <source>
        <dbReference type="Pfam" id="PF10531"/>
    </source>
</evidence>
<dbReference type="RefSeq" id="WP_397674993.1">
    <property type="nucleotide sequence ID" value="NZ_JBIRGH010000020.1"/>
</dbReference>
<dbReference type="InterPro" id="IPR010994">
    <property type="entry name" value="RuvA_2-like"/>
</dbReference>
<proteinExistence type="predicted"/>
<evidence type="ECO:0000313" key="5">
    <source>
        <dbReference type="Proteomes" id="UP001610990"/>
    </source>
</evidence>
<comment type="caution">
    <text evidence="4">The sequence shown here is derived from an EMBL/GenBank/DDBJ whole genome shotgun (WGS) entry which is preliminary data.</text>
</comment>
<gene>
    <name evidence="4" type="ORF">ACH4GP_27345</name>
</gene>
<dbReference type="Pfam" id="PF10531">
    <property type="entry name" value="SLBB"/>
    <property type="match status" value="1"/>
</dbReference>
<dbReference type="Gene3D" id="1.10.150.320">
    <property type="entry name" value="Photosystem II 12 kDa extrinsic protein"/>
    <property type="match status" value="1"/>
</dbReference>
<evidence type="ECO:0000313" key="4">
    <source>
        <dbReference type="EMBL" id="MFH8588070.1"/>
    </source>
</evidence>
<keyword evidence="2" id="KW-1133">Transmembrane helix</keyword>
<dbReference type="InterPro" id="IPR019554">
    <property type="entry name" value="Soluble_ligand-bd"/>
</dbReference>
<dbReference type="PANTHER" id="PTHR21180:SF32">
    <property type="entry name" value="ENDONUCLEASE_EXONUCLEASE_PHOSPHATASE FAMILY DOMAIN-CONTAINING PROTEIN 1"/>
    <property type="match status" value="1"/>
</dbReference>
<dbReference type="SUPFAM" id="SSF47781">
    <property type="entry name" value="RuvA domain 2-like"/>
    <property type="match status" value="1"/>
</dbReference>
<protein>
    <submittedName>
        <fullName evidence="4">Helix-hairpin-helix domain-containing protein</fullName>
    </submittedName>
</protein>
<feature type="compositionally biased region" description="Gly residues" evidence="1">
    <location>
        <begin position="168"/>
        <end position="194"/>
    </location>
</feature>
<organism evidence="4 5">
    <name type="scientific">Streptomyces celluloflavus</name>
    <dbReference type="NCBI Taxonomy" id="58344"/>
    <lineage>
        <taxon>Bacteria</taxon>
        <taxon>Bacillati</taxon>
        <taxon>Actinomycetota</taxon>
        <taxon>Actinomycetes</taxon>
        <taxon>Kitasatosporales</taxon>
        <taxon>Streptomycetaceae</taxon>
        <taxon>Streptomyces</taxon>
    </lineage>
</organism>
<keyword evidence="5" id="KW-1185">Reference proteome</keyword>
<keyword evidence="2" id="KW-0472">Membrane</keyword>
<dbReference type="Proteomes" id="UP001610990">
    <property type="component" value="Unassembled WGS sequence"/>
</dbReference>
<dbReference type="Gene3D" id="3.10.560.10">
    <property type="entry name" value="Outer membrane lipoprotein wza domain like"/>
    <property type="match status" value="1"/>
</dbReference>
<accession>A0ABW7RP40</accession>
<keyword evidence="2" id="KW-0812">Transmembrane</keyword>
<feature type="domain" description="Soluble ligand binding" evidence="3">
    <location>
        <begin position="105"/>
        <end position="159"/>
    </location>
</feature>
<evidence type="ECO:0000256" key="2">
    <source>
        <dbReference type="SAM" id="Phobius"/>
    </source>
</evidence>
<name>A0ABW7RP40_9ACTN</name>
<feature type="region of interest" description="Disordered" evidence="1">
    <location>
        <begin position="168"/>
        <end position="202"/>
    </location>
</feature>
<dbReference type="InterPro" id="IPR051675">
    <property type="entry name" value="Endo/Exo/Phosphatase_dom_1"/>
</dbReference>
<feature type="region of interest" description="Disordered" evidence="1">
    <location>
        <begin position="68"/>
        <end position="100"/>
    </location>
</feature>
<reference evidence="4 5" key="1">
    <citation type="submission" date="2024-10" db="EMBL/GenBank/DDBJ databases">
        <title>The Natural Products Discovery Center: Release of the First 8490 Sequenced Strains for Exploring Actinobacteria Biosynthetic Diversity.</title>
        <authorList>
            <person name="Kalkreuter E."/>
            <person name="Kautsar S.A."/>
            <person name="Yang D."/>
            <person name="Bader C.D."/>
            <person name="Teijaro C.N."/>
            <person name="Fluegel L."/>
            <person name="Davis C.M."/>
            <person name="Simpson J.R."/>
            <person name="Lauterbach L."/>
            <person name="Steele A.D."/>
            <person name="Gui C."/>
            <person name="Meng S."/>
            <person name="Li G."/>
            <person name="Viehrig K."/>
            <person name="Ye F."/>
            <person name="Su P."/>
            <person name="Kiefer A.F."/>
            <person name="Nichols A."/>
            <person name="Cepeda A.J."/>
            <person name="Yan W."/>
            <person name="Fan B."/>
            <person name="Jiang Y."/>
            <person name="Adhikari A."/>
            <person name="Zheng C.-J."/>
            <person name="Schuster L."/>
            <person name="Cowan T.M."/>
            <person name="Smanski M.J."/>
            <person name="Chevrette M.G."/>
            <person name="De Carvalho L.P.S."/>
            <person name="Shen B."/>
        </authorList>
    </citation>
    <scope>NUCLEOTIDE SEQUENCE [LARGE SCALE GENOMIC DNA]</scope>
    <source>
        <strain evidence="4 5">NPDC018013</strain>
    </source>
</reference>
<dbReference type="Pfam" id="PF12836">
    <property type="entry name" value="HHH_3"/>
    <property type="match status" value="1"/>
</dbReference>